<feature type="transmembrane region" description="Helical" evidence="1">
    <location>
        <begin position="64"/>
        <end position="84"/>
    </location>
</feature>
<evidence type="ECO:0000313" key="2">
    <source>
        <dbReference type="EMBL" id="KRN58031.1"/>
    </source>
</evidence>
<reference evidence="2 3" key="1">
    <citation type="journal article" date="2015" name="Genome Announc.">
        <title>Expanding the biotechnology potential of lactobacilli through comparative genomics of 213 strains and associated genera.</title>
        <authorList>
            <person name="Sun Z."/>
            <person name="Harris H.M."/>
            <person name="McCann A."/>
            <person name="Guo C."/>
            <person name="Argimon S."/>
            <person name="Zhang W."/>
            <person name="Yang X."/>
            <person name="Jeffery I.B."/>
            <person name="Cooney J.C."/>
            <person name="Kagawa T.F."/>
            <person name="Liu W."/>
            <person name="Song Y."/>
            <person name="Salvetti E."/>
            <person name="Wrobel A."/>
            <person name="Rasinkangas P."/>
            <person name="Parkhill J."/>
            <person name="Rea M.C."/>
            <person name="O'Sullivan O."/>
            <person name="Ritari J."/>
            <person name="Douillard F.P."/>
            <person name="Paul Ross R."/>
            <person name="Yang R."/>
            <person name="Briner A.E."/>
            <person name="Felis G.E."/>
            <person name="de Vos W.M."/>
            <person name="Barrangou R."/>
            <person name="Klaenhammer T.R."/>
            <person name="Caufield P.W."/>
            <person name="Cui Y."/>
            <person name="Zhang H."/>
            <person name="O'Toole P.W."/>
        </authorList>
    </citation>
    <scope>NUCLEOTIDE SEQUENCE [LARGE SCALE GENOMIC DNA]</scope>
    <source>
        <strain evidence="2 3">DSM 20623</strain>
    </source>
</reference>
<evidence type="ECO:0000313" key="3">
    <source>
        <dbReference type="Proteomes" id="UP000051658"/>
    </source>
</evidence>
<dbReference type="Proteomes" id="UP000051658">
    <property type="component" value="Unassembled WGS sequence"/>
</dbReference>
<gene>
    <name evidence="2" type="ORF">IV74_GL001290</name>
</gene>
<dbReference type="AlphaFoldDB" id="A0A0R2HYZ8"/>
<dbReference type="EMBL" id="JQBS01000001">
    <property type="protein sequence ID" value="KRN58031.1"/>
    <property type="molecule type" value="Genomic_DNA"/>
</dbReference>
<keyword evidence="1" id="KW-0472">Membrane</keyword>
<keyword evidence="3" id="KW-1185">Reference proteome</keyword>
<proteinExistence type="predicted"/>
<feature type="transmembrane region" description="Helical" evidence="1">
    <location>
        <begin position="30"/>
        <end position="49"/>
    </location>
</feature>
<sequence>MTFVQLLIKGFNKKEDEALDERESKEYLKALEISFTGLLLTAIIGSILLDTLKTHWGYTVPLTYFQLFVLPICIANAYICFYLAKQAIVPPIVSAIFTLLVLPITCLGLGLDLLFILKINSLVLAILLFPMIVSAPFLMYFLLKIVYQHGVKKMERQLLEL</sequence>
<organism evidence="2 3">
    <name type="scientific">Carnobacterium divergens DSM 20623</name>
    <dbReference type="NCBI Taxonomy" id="1449336"/>
    <lineage>
        <taxon>Bacteria</taxon>
        <taxon>Bacillati</taxon>
        <taxon>Bacillota</taxon>
        <taxon>Bacilli</taxon>
        <taxon>Lactobacillales</taxon>
        <taxon>Carnobacteriaceae</taxon>
        <taxon>Carnobacterium</taxon>
    </lineage>
</organism>
<comment type="caution">
    <text evidence="2">The sequence shown here is derived from an EMBL/GenBank/DDBJ whole genome shotgun (WGS) entry which is preliminary data.</text>
</comment>
<feature type="transmembrane region" description="Helical" evidence="1">
    <location>
        <begin position="123"/>
        <end position="147"/>
    </location>
</feature>
<dbReference type="RefSeq" id="WP_034568180.1">
    <property type="nucleotide sequence ID" value="NZ_JQBS01000001.1"/>
</dbReference>
<dbReference type="PATRIC" id="fig|1449336.4.peg.1316"/>
<keyword evidence="1" id="KW-0812">Transmembrane</keyword>
<keyword evidence="1" id="KW-1133">Transmembrane helix</keyword>
<dbReference type="GeneID" id="89589788"/>
<feature type="transmembrane region" description="Helical" evidence="1">
    <location>
        <begin position="96"/>
        <end position="117"/>
    </location>
</feature>
<protein>
    <submittedName>
        <fullName evidence="2">Uncharacterized protein</fullName>
    </submittedName>
</protein>
<name>A0A0R2HYZ8_CARDV</name>
<accession>A0A0R2HYZ8</accession>
<evidence type="ECO:0000256" key="1">
    <source>
        <dbReference type="SAM" id="Phobius"/>
    </source>
</evidence>